<protein>
    <submittedName>
        <fullName evidence="1">Uncharacterized protein</fullName>
    </submittedName>
</protein>
<evidence type="ECO:0000313" key="1">
    <source>
        <dbReference type="EMBL" id="UTW04264.1"/>
    </source>
</evidence>
<name>A0ABY5GYC0_9GAMM</name>
<gene>
    <name evidence="1" type="ORF">KDX31_04395</name>
</gene>
<proteinExistence type="predicted"/>
<keyword evidence="2" id="KW-1185">Reference proteome</keyword>
<evidence type="ECO:0000313" key="2">
    <source>
        <dbReference type="Proteomes" id="UP001059950"/>
    </source>
</evidence>
<dbReference type="SUPFAM" id="SSF53335">
    <property type="entry name" value="S-adenosyl-L-methionine-dependent methyltransferases"/>
    <property type="match status" value="1"/>
</dbReference>
<dbReference type="Proteomes" id="UP001059950">
    <property type="component" value="Chromosome"/>
</dbReference>
<reference evidence="1" key="1">
    <citation type="submission" date="2021-04" db="EMBL/GenBank/DDBJ databases">
        <title>Oceanospirillales bacteria with DddD are important DMSP degraders in coastal seawater.</title>
        <authorList>
            <person name="Liu J."/>
        </authorList>
    </citation>
    <scope>NUCLEOTIDE SEQUENCE</scope>
    <source>
        <strain evidence="1">GY6</strain>
    </source>
</reference>
<organism evidence="1 2">
    <name type="scientific">Amphritea atlantica</name>
    <dbReference type="NCBI Taxonomy" id="355243"/>
    <lineage>
        <taxon>Bacteria</taxon>
        <taxon>Pseudomonadati</taxon>
        <taxon>Pseudomonadota</taxon>
        <taxon>Gammaproteobacteria</taxon>
        <taxon>Oceanospirillales</taxon>
        <taxon>Oceanospirillaceae</taxon>
        <taxon>Amphritea</taxon>
    </lineage>
</organism>
<dbReference type="Gene3D" id="3.40.50.150">
    <property type="entry name" value="Vaccinia Virus protein VP39"/>
    <property type="match status" value="1"/>
</dbReference>
<accession>A0ABY5GYC0</accession>
<sequence length="119" mass="13816">MKIIVRLWPAGHCNKDAKNQRLSASPPRWRWLNPGGVFILCDRVRQPLADYLQHPYATIDLASQTPDYDDLIHAFQHFQEHNRYHPDDIIQLHRQCGFKISATEIFKNSQALRIAAISV</sequence>
<dbReference type="EMBL" id="CP073344">
    <property type="protein sequence ID" value="UTW04264.1"/>
    <property type="molecule type" value="Genomic_DNA"/>
</dbReference>
<dbReference type="InterPro" id="IPR029063">
    <property type="entry name" value="SAM-dependent_MTases_sf"/>
</dbReference>